<proteinExistence type="predicted"/>
<evidence type="ECO:0000313" key="2">
    <source>
        <dbReference type="Proteomes" id="UP000238565"/>
    </source>
</evidence>
<sequence length="107" mass="12347">MNTINHYSISEAIKELNKVGNINLVKKLERILKYNEIKKPELHNKKDDKTTSHYKVNLTYDELETIKDLFLDLEVASLTIDGEAGAYTEKYVTLLDNWSIISDDSDL</sequence>
<comment type="caution">
    <text evidence="1">The sequence shown here is derived from an EMBL/GenBank/DDBJ whole genome shotgun (WGS) entry which is preliminary data.</text>
</comment>
<accession>A0A2S7I4U1</accession>
<dbReference type="Proteomes" id="UP000238565">
    <property type="component" value="Unassembled WGS sequence"/>
</dbReference>
<protein>
    <submittedName>
        <fullName evidence="1">Uncharacterized protein</fullName>
    </submittedName>
</protein>
<dbReference type="RefSeq" id="WP_104793301.1">
    <property type="nucleotide sequence ID" value="NZ_PTPZ01000003.1"/>
</dbReference>
<dbReference type="EMBL" id="PTPZ01000003">
    <property type="protein sequence ID" value="PPZ91591.1"/>
    <property type="molecule type" value="Genomic_DNA"/>
</dbReference>
<evidence type="ECO:0000313" key="1">
    <source>
        <dbReference type="EMBL" id="PPZ91591.1"/>
    </source>
</evidence>
<organism evidence="1 2">
    <name type="scientific">Cloacibacterium normanense</name>
    <dbReference type="NCBI Taxonomy" id="237258"/>
    <lineage>
        <taxon>Bacteria</taxon>
        <taxon>Pseudomonadati</taxon>
        <taxon>Bacteroidota</taxon>
        <taxon>Flavobacteriia</taxon>
        <taxon>Flavobacteriales</taxon>
        <taxon>Weeksellaceae</taxon>
    </lineage>
</organism>
<gene>
    <name evidence="1" type="ORF">C3729_05830</name>
</gene>
<reference evidence="1 2" key="1">
    <citation type="submission" date="2018-02" db="EMBL/GenBank/DDBJ databases">
        <title>Draft genome sequence of bacterial isolates from marine environment.</title>
        <authorList>
            <person name="Singh S.K."/>
            <person name="Hill R."/>
            <person name="Major S."/>
            <person name="Cai H."/>
            <person name="Li Y."/>
        </authorList>
    </citation>
    <scope>NUCLEOTIDE SEQUENCE [LARGE SCALE GENOMIC DNA]</scope>
    <source>
        <strain evidence="1 2">IMET F</strain>
    </source>
</reference>
<name>A0A2S7I4U1_9FLAO</name>
<dbReference type="AlphaFoldDB" id="A0A2S7I4U1"/>